<dbReference type="OrthoDB" id="534815at2759"/>
<dbReference type="Gene3D" id="1.10.357.150">
    <property type="match status" value="2"/>
</dbReference>
<feature type="region of interest" description="Disordered" evidence="2">
    <location>
        <begin position="781"/>
        <end position="806"/>
    </location>
</feature>
<dbReference type="EMBL" id="PJQD01000021">
    <property type="protein sequence ID" value="POY74845.1"/>
    <property type="molecule type" value="Genomic_DNA"/>
</dbReference>
<feature type="compositionally biased region" description="Pro residues" evidence="2">
    <location>
        <begin position="965"/>
        <end position="979"/>
    </location>
</feature>
<dbReference type="Pfam" id="PF22766">
    <property type="entry name" value="ZW10_C2"/>
    <property type="match status" value="1"/>
</dbReference>
<gene>
    <name evidence="4" type="ORF">BMF94_2118</name>
</gene>
<feature type="region of interest" description="Disordered" evidence="2">
    <location>
        <begin position="1476"/>
        <end position="1769"/>
    </location>
</feature>
<feature type="region of interest" description="Disordered" evidence="2">
    <location>
        <begin position="725"/>
        <end position="745"/>
    </location>
</feature>
<feature type="compositionally biased region" description="Acidic residues" evidence="2">
    <location>
        <begin position="1861"/>
        <end position="1873"/>
    </location>
</feature>
<dbReference type="Proteomes" id="UP000237144">
    <property type="component" value="Unassembled WGS sequence"/>
</dbReference>
<sequence length="2727" mass="288217">MASLDEFLSGIGVGSLSTVIELPATPDADAPTPGPAAKLHERILEEVTKTDDRTLALLKDQWSDFSEQIQTGDTLMKQLQSEEEELKALEDEMDGPDAFLPPLLSHLETQQSLAAAHLLTTTSVVLVSALLAFHSTVAALSEATTAGDLPKAVQELRSVSRAVEVGAEEWIEQTDLWKALIRWAADEEARLEGALQTAVEACFEIEVPTKDNGQTAQLVFRERVPAAPNGPELEVRTLLQGLEDLAAITGRKDQSDTILVRFAKQILRHFIAPFLEANGPRPGDTAFAKSRCEFVLDPTAPDTGISRMTLRPSSSSGDDAIEGLSKFLAFLADKSSLFPLSIDEVPSKQAAMLTAHLTPSLQSHVISSHLMPSLPASVTALDAYTSVLAKATAFEADFLPSHGLFAFLPASLRRDGHEVEEQRVIRSWAARVPHHWARHVGDSALARVRNSVKSWDWGAGEVVDVEVREEEEMLGLLLGLGLVDPEDEAAVAAAAAGDRSQLDALERSSEPSFDGKRRLPRELALQTVPKSAKREMTMEEALRPRVCRPRPPTPPERSLPLAQPEDAESEASKAAAIPGAPAKRNKLGATKISAPTYAESTVAPNELSPVDSDARERTASLGTPAVDGEPSAPEQADTAFPPASRVGSSSPHPATVQAESAAPTIAPHQIDEAAVVVPAASAGDSYAPFETPALTAAGIETTADAAPAEDVVRPHEYRAAVHDDVDAEEETSRQHTPLTEENLGQPRLDTALDATCEASTLESAMTEARTSDTFADAALETGSREAASPALSDPVKEESVEPELPDVEDDALGTTEEHAAFPAATATYAREQSVPISAADARLLEDGAGDSHPSTHEADGPSQLRSLFPEDQVNSPFAAYGSGSPITVEAGWSQGESSAQDATAPSQQSEAATVDSSSTVTASEADAAYFPIDDDPYADDSFAEDLYAYEPYPAPTHDDFFSPPAESPPPVSAFPPPVQPSSASSDPYAPPAVLSNSAEGSSCRTQPEQDAYMPLAATATVSPSAGSAVAPQPLFGSGMASAPPPPPRANASANSDATRTKPPKRRTLGYPALALDQPACPPSSANVVDPDRAAPDRYPSSQQSEAYPTAGLPARSLPQRSSTDSPKPNIAPLRSGFTTSNRSNRSGTPDRHNGLITNHIQQRFVSPPPTMLNPYVPMALPPSVAASPSSSYLPANDPLLAGLLGGGTSRTGSVFPFAGKSTAPSASKYTGAAPVEQVRMYGAQGAQSFVPAFEPETQHYTPPYVHHAQYGAQAHSQPAMRMRGGCSLEQMTMAPALRLRGGADLGDMDDDGSHSADDWGFGDDEIAPAADDMEDAWGFEAAPDETETPAPPIQTSPTSPPRSAPSHGSHAPRELKKPLAHAAHASTSSTNSQPPSMATSRPSSLIFSPSHVLPARSSLEIVDFDEGAVEGGDDAWGFDEEDAIDQIDQAQDTSPHTVAVSSADSTTASVEAAAEQVYPSAPSISRDADPGDAIAKRIVTPATSADAVSTQSHDGGPMTNGSDDAGDEWGFGEDRGNLALSLSGISDGSEPSAPSTTIASTSRTPATEASASEASETLGAVEDVGAVEAKTVPQALSEPEPLIGSPDNDEGDDDAWELEPPRADSPVASVLDEWEPDRPQANEGMGLQPRKAESIEMPLAPSGTHAGGHEAEPPAPADDPATSNSHGTDRMDDLATQAAAAEHAAPLPTEPATALTAPATDLEDATFPDARHQILPSGNAGPPSLTPTPPLPRPLPHSDDFAPGALQSPGHAHLLDYAAAQLEDAQLIDDGPQTAQSPALDADEANGHAELTDVENFAGDRRAAQQDMSVVDALIEDDSQAGAGVPPDTTDGVPVESFSADFDDFADFAEDQAEQQPRTVAWEPFEEPSGEPESTPASAEGYDRRNAFERDGLSAEPSELPESLSSTETPVEHFADLPLEVGSANRATTTVASGVLRPFDDESQSEATPSQLAHSSAATSGRAGQTTTTVRDAKPDPAEATAAGAEILEVHDENTAPGSTDDEESVVQHEDLRPWPRDDSAVQHESLRPVVTEAVAPGILLPAQEAHPQQRTFSPPPLSLPMEVYEAAEWDFDDDAVGSEVLADTEVVLEAADDPIREGQAEQHIPDRPLLVGDSEQTREGTVSAAATVEPQGHTFSPSAPALALAEHVDEKEAVTDSQALAVEDVPAEAASSFADEQQQQQVTSAVVAPAEEPAQAAAELTPEENEHDLAAEPSPGPAKGEHPHDDDSRETTTITAEAPPSPPTDNAADVDDPWDLDPMEPDDATAEVTADDPTALQADAVTEKPAADSESGPIVESTSTEADGFDLSQEVGKPSIPSDADDVKIAPQLLTSRSPDAVRAVSPPSSIPEPLSPRPTAKTPGATLDSWQWDDEEASPPSEPPEPRGSAKPEAEDPAPDAPSILTERQLPTVRREKMMVSRQSREIVAMAEEILSTAFQIASPSFVLPQFGPASAPLLRHFVSILSLYRATASVHNSNLLASVPAIAMQFANDAEWIGREGNRLWDAAVAQHADQVSQDQRRDVELAIQSMRQLGRDTRQRQISIQQAALMESLDEAGGFLRTSDETRFSACERALQQVTHILQRLALVWKPIMTPTALYTALGGLVNEVLLRVLDEIEEQTDISEEESNRLNRLSKMLHELEGLFDGSETNADFMFLFDNRFLLDFTPQELVRLLRALFADSPQRDAAVKRILQGHPDAPADAEEEA</sequence>
<evidence type="ECO:0000256" key="2">
    <source>
        <dbReference type="SAM" id="MobiDB-lite"/>
    </source>
</evidence>
<keyword evidence="5" id="KW-1185">Reference proteome</keyword>
<organism evidence="4 5">
    <name type="scientific">Rhodotorula taiwanensis</name>
    <dbReference type="NCBI Taxonomy" id="741276"/>
    <lineage>
        <taxon>Eukaryota</taxon>
        <taxon>Fungi</taxon>
        <taxon>Dikarya</taxon>
        <taxon>Basidiomycota</taxon>
        <taxon>Pucciniomycotina</taxon>
        <taxon>Microbotryomycetes</taxon>
        <taxon>Sporidiobolales</taxon>
        <taxon>Sporidiobolaceae</taxon>
        <taxon>Rhodotorula</taxon>
    </lineage>
</organism>
<feature type="region of interest" description="Disordered" evidence="2">
    <location>
        <begin position="494"/>
        <end position="582"/>
    </location>
</feature>
<feature type="region of interest" description="Disordered" evidence="2">
    <location>
        <begin position="1785"/>
        <end position="1940"/>
    </location>
</feature>
<feature type="compositionally biased region" description="Pro residues" evidence="2">
    <location>
        <begin position="1349"/>
        <end position="1363"/>
    </location>
</feature>
<feature type="region of interest" description="Disordered" evidence="2">
    <location>
        <begin position="1340"/>
        <end position="1408"/>
    </location>
</feature>
<feature type="region of interest" description="Disordered" evidence="2">
    <location>
        <begin position="1954"/>
        <end position="2043"/>
    </location>
</feature>
<feature type="compositionally biased region" description="Polar residues" evidence="2">
    <location>
        <begin position="1501"/>
        <end position="1513"/>
    </location>
</feature>
<dbReference type="PANTHER" id="PTHR12205">
    <property type="entry name" value="CENTROMERE/KINETOCHORE PROTEIN ZW10"/>
    <property type="match status" value="1"/>
</dbReference>
<feature type="compositionally biased region" description="Polar residues" evidence="2">
    <location>
        <begin position="994"/>
        <end position="1008"/>
    </location>
</feature>
<keyword evidence="1" id="KW-0175">Coiled coil</keyword>
<feature type="compositionally biased region" description="Low complexity" evidence="2">
    <location>
        <begin position="1380"/>
        <end position="1392"/>
    </location>
</feature>
<dbReference type="InterPro" id="IPR046362">
    <property type="entry name" value="Zw10/DSL1_C_sf"/>
</dbReference>
<feature type="compositionally biased region" description="Polar residues" evidence="2">
    <location>
        <begin position="1136"/>
        <end position="1147"/>
    </location>
</feature>
<feature type="compositionally biased region" description="Low complexity" evidence="2">
    <location>
        <begin position="2198"/>
        <end position="2221"/>
    </location>
</feature>
<feature type="region of interest" description="Disordered" evidence="2">
    <location>
        <begin position="826"/>
        <end position="1154"/>
    </location>
</feature>
<feature type="compositionally biased region" description="Basic and acidic residues" evidence="2">
    <location>
        <begin position="532"/>
        <end position="543"/>
    </location>
</feature>
<feature type="region of interest" description="Disordered" evidence="2">
    <location>
        <begin position="600"/>
        <end position="662"/>
    </location>
</feature>
<evidence type="ECO:0000259" key="3">
    <source>
        <dbReference type="Pfam" id="PF22766"/>
    </source>
</evidence>
<feature type="compositionally biased region" description="Basic and acidic residues" evidence="2">
    <location>
        <begin position="500"/>
        <end position="521"/>
    </location>
</feature>
<accession>A0A2S5BDI6</accession>
<feature type="region of interest" description="Disordered" evidence="2">
    <location>
        <begin position="2186"/>
        <end position="2429"/>
    </location>
</feature>
<feature type="compositionally biased region" description="Low complexity" evidence="2">
    <location>
        <begin position="1891"/>
        <end position="1900"/>
    </location>
</feature>
<feature type="compositionally biased region" description="Polar residues" evidence="2">
    <location>
        <begin position="894"/>
        <end position="908"/>
    </location>
</feature>
<proteinExistence type="predicted"/>
<feature type="compositionally biased region" description="Polar residues" evidence="2">
    <location>
        <begin position="1965"/>
        <end position="1990"/>
    </location>
</feature>
<feature type="compositionally biased region" description="Low complexity" evidence="2">
    <location>
        <begin position="572"/>
        <end position="582"/>
    </location>
</feature>
<feature type="compositionally biased region" description="Acidic residues" evidence="2">
    <location>
        <begin position="2269"/>
        <end position="2286"/>
    </location>
</feature>
<feature type="compositionally biased region" description="Polar residues" evidence="2">
    <location>
        <begin position="1393"/>
        <end position="1407"/>
    </location>
</feature>
<feature type="region of interest" description="Disordered" evidence="2">
    <location>
        <begin position="1302"/>
        <end position="1326"/>
    </location>
</feature>
<feature type="domain" description="ZW10 C-terminal helical" evidence="3">
    <location>
        <begin position="2593"/>
        <end position="2666"/>
    </location>
</feature>
<evidence type="ECO:0000256" key="1">
    <source>
        <dbReference type="SAM" id="Coils"/>
    </source>
</evidence>
<dbReference type="GO" id="GO:0006888">
    <property type="term" value="P:endoplasmic reticulum to Golgi vesicle-mediated transport"/>
    <property type="evidence" value="ECO:0007669"/>
    <property type="project" value="TreeGrafter"/>
</dbReference>
<name>A0A2S5BDI6_9BASI</name>
<feature type="compositionally biased region" description="Basic and acidic residues" evidence="2">
    <location>
        <begin position="2026"/>
        <end position="2043"/>
    </location>
</feature>
<feature type="compositionally biased region" description="Basic and acidic residues" evidence="2">
    <location>
        <begin position="2402"/>
        <end position="2412"/>
    </location>
</feature>
<feature type="compositionally biased region" description="Pro residues" evidence="2">
    <location>
        <begin position="1744"/>
        <end position="1755"/>
    </location>
</feature>
<feature type="compositionally biased region" description="Low complexity" evidence="2">
    <location>
        <begin position="909"/>
        <end position="928"/>
    </location>
</feature>
<dbReference type="GO" id="GO:1990423">
    <property type="term" value="C:RZZ complex"/>
    <property type="evidence" value="ECO:0007669"/>
    <property type="project" value="TreeGrafter"/>
</dbReference>
<evidence type="ECO:0000313" key="4">
    <source>
        <dbReference type="EMBL" id="POY74845.1"/>
    </source>
</evidence>
<comment type="caution">
    <text evidence="4">The sequence shown here is derived from an EMBL/GenBank/DDBJ whole genome shotgun (WGS) entry which is preliminary data.</text>
</comment>
<dbReference type="InterPro" id="IPR055148">
    <property type="entry name" value="ZW10_C_2"/>
</dbReference>
<protein>
    <recommendedName>
        <fullName evidence="3">ZW10 C-terminal helical domain-containing protein</fullName>
    </recommendedName>
</protein>
<evidence type="ECO:0000313" key="5">
    <source>
        <dbReference type="Proteomes" id="UP000237144"/>
    </source>
</evidence>
<feature type="compositionally biased region" description="Low complexity" evidence="2">
    <location>
        <begin position="1549"/>
        <end position="1577"/>
    </location>
</feature>
<feature type="coiled-coil region" evidence="1">
    <location>
        <begin position="2627"/>
        <end position="2664"/>
    </location>
</feature>
<feature type="compositionally biased region" description="Basic and acidic residues" evidence="2">
    <location>
        <begin position="2240"/>
        <end position="2251"/>
    </location>
</feature>
<dbReference type="STRING" id="741276.A0A2S5BDI6"/>
<dbReference type="PANTHER" id="PTHR12205:SF0">
    <property type="entry name" value="CENTROMERE_KINETOCHORE PROTEIN ZW10 HOMOLOG"/>
    <property type="match status" value="1"/>
</dbReference>
<feature type="compositionally biased region" description="Basic and acidic residues" evidence="2">
    <location>
        <begin position="1901"/>
        <end position="1913"/>
    </location>
</feature>
<dbReference type="GO" id="GO:0005737">
    <property type="term" value="C:cytoplasm"/>
    <property type="evidence" value="ECO:0007669"/>
    <property type="project" value="GOC"/>
</dbReference>
<dbReference type="GO" id="GO:0007094">
    <property type="term" value="P:mitotic spindle assembly checkpoint signaling"/>
    <property type="evidence" value="ECO:0007669"/>
    <property type="project" value="TreeGrafter"/>
</dbReference>
<reference evidence="4 5" key="1">
    <citation type="journal article" date="2018" name="Front. Microbiol.">
        <title>Prospects for Fungal Bioremediation of Acidic Radioactive Waste Sites: Characterization and Genome Sequence of Rhodotorula taiwanensis MD1149.</title>
        <authorList>
            <person name="Tkavc R."/>
            <person name="Matrosova V.Y."/>
            <person name="Grichenko O.E."/>
            <person name="Gostincar C."/>
            <person name="Volpe R.P."/>
            <person name="Klimenkova P."/>
            <person name="Gaidamakova E.K."/>
            <person name="Zhou C.E."/>
            <person name="Stewart B.J."/>
            <person name="Lyman M.G."/>
            <person name="Malfatti S.A."/>
            <person name="Rubinfeld B."/>
            <person name="Courtot M."/>
            <person name="Singh J."/>
            <person name="Dalgard C.L."/>
            <person name="Hamilton T."/>
            <person name="Frey K.G."/>
            <person name="Gunde-Cimerman N."/>
            <person name="Dugan L."/>
            <person name="Daly M.J."/>
        </authorList>
    </citation>
    <scope>NUCLEOTIDE SEQUENCE [LARGE SCALE GENOMIC DNA]</scope>
    <source>
        <strain evidence="4 5">MD1149</strain>
    </source>
</reference>
<feature type="compositionally biased region" description="Acidic residues" evidence="2">
    <location>
        <begin position="932"/>
        <end position="943"/>
    </location>
</feature>
<feature type="compositionally biased region" description="Low complexity" evidence="2">
    <location>
        <begin position="1694"/>
        <end position="1720"/>
    </location>
</feature>
<feature type="compositionally biased region" description="Low complexity" evidence="2">
    <location>
        <begin position="1916"/>
        <end position="1929"/>
    </location>
</feature>
<feature type="compositionally biased region" description="Acidic residues" evidence="2">
    <location>
        <begin position="1607"/>
        <end position="1617"/>
    </location>
</feature>